<comment type="caution">
    <text evidence="6">The sequence shown here is derived from an EMBL/GenBank/DDBJ whole genome shotgun (WGS) entry which is preliminary data.</text>
</comment>
<dbReference type="PANTHER" id="PTHR43273">
    <property type="entry name" value="ANAEROBIC SULFATASE-MATURATING ENZYME HOMOLOG ASLB-RELATED"/>
    <property type="match status" value="1"/>
</dbReference>
<keyword evidence="3" id="KW-0408">Iron</keyword>
<sequence>MKSLFNSVILQPTSLCNLNCKYCYLADRDKNLKMVPAVVEKVVDAMEACGHLFRVTWHGGEPMSSGLKHFGSLVYPMQGLMSRNLIQQVIQTNATLINKRWCEFFSQNAFNVGVSVDGPEWANRNRVNWNGVESYEKILVGIQFLREADIKFSAICVVTNSTITRPEELYEFFCNLGCFSLGINFKEKIGINSTAVDSNELVVDFWQRLFRAWRQNPQIEIQPFRRTLSRLEDISYSRPTVVERAVDEIDLFPSISYSGDVVLLSPEFLNTKSVEHADFIVGNVLREPLLDILDRWRSIRYVTDFVEGMKKCQEACQYFSVCGGGQASNKFFEHGAVNVTETSFCRNAYQHLAEMVIGEL</sequence>
<dbReference type="SFLD" id="SFLDG01067">
    <property type="entry name" value="SPASM/twitch_domain_containing"/>
    <property type="match status" value="1"/>
</dbReference>
<gene>
    <name evidence="6" type="ORF">A3B11_01500</name>
</gene>
<dbReference type="InterPro" id="IPR058240">
    <property type="entry name" value="rSAM_sf"/>
</dbReference>
<evidence type="ECO:0000256" key="1">
    <source>
        <dbReference type="ARBA" id="ARBA00022691"/>
    </source>
</evidence>
<reference evidence="6 7" key="1">
    <citation type="journal article" date="2016" name="Nat. Commun.">
        <title>Thousands of microbial genomes shed light on interconnected biogeochemical processes in an aquifer system.</title>
        <authorList>
            <person name="Anantharaman K."/>
            <person name="Brown C.T."/>
            <person name="Hug L.A."/>
            <person name="Sharon I."/>
            <person name="Castelle C.J."/>
            <person name="Probst A.J."/>
            <person name="Thomas B.C."/>
            <person name="Singh A."/>
            <person name="Wilkins M.J."/>
            <person name="Karaoz U."/>
            <person name="Brodie E.L."/>
            <person name="Williams K.H."/>
            <person name="Hubbard S.S."/>
            <person name="Banfield J.F."/>
        </authorList>
    </citation>
    <scope>NUCLEOTIDE SEQUENCE [LARGE SCALE GENOMIC DNA]</scope>
</reference>
<keyword evidence="2" id="KW-0479">Metal-binding</keyword>
<dbReference type="Proteomes" id="UP000176365">
    <property type="component" value="Unassembled WGS sequence"/>
</dbReference>
<evidence type="ECO:0000313" key="6">
    <source>
        <dbReference type="EMBL" id="OHA31275.1"/>
    </source>
</evidence>
<feature type="domain" description="Radical SAM core" evidence="5">
    <location>
        <begin position="1"/>
        <end position="226"/>
    </location>
</feature>
<dbReference type="SUPFAM" id="SSF102114">
    <property type="entry name" value="Radical SAM enzymes"/>
    <property type="match status" value="1"/>
</dbReference>
<proteinExistence type="predicted"/>
<accession>A0A1G2N550</accession>
<dbReference type="CDD" id="cd01335">
    <property type="entry name" value="Radical_SAM"/>
    <property type="match status" value="1"/>
</dbReference>
<organism evidence="6 7">
    <name type="scientific">Candidatus Taylorbacteria bacterium RIFCSPLOWO2_01_FULL_44_26</name>
    <dbReference type="NCBI Taxonomy" id="1802318"/>
    <lineage>
        <taxon>Bacteria</taxon>
        <taxon>Candidatus Tayloriibacteriota</taxon>
    </lineage>
</organism>
<dbReference type="PROSITE" id="PS51918">
    <property type="entry name" value="RADICAL_SAM"/>
    <property type="match status" value="1"/>
</dbReference>
<dbReference type="SFLD" id="SFLDG01072">
    <property type="entry name" value="dehydrogenase_like"/>
    <property type="match status" value="1"/>
</dbReference>
<evidence type="ECO:0000256" key="3">
    <source>
        <dbReference type="ARBA" id="ARBA00023004"/>
    </source>
</evidence>
<dbReference type="GO" id="GO:0051536">
    <property type="term" value="F:iron-sulfur cluster binding"/>
    <property type="evidence" value="ECO:0007669"/>
    <property type="project" value="UniProtKB-KW"/>
</dbReference>
<dbReference type="Gene3D" id="3.20.20.70">
    <property type="entry name" value="Aldolase class I"/>
    <property type="match status" value="1"/>
</dbReference>
<dbReference type="SFLD" id="SFLDG01386">
    <property type="entry name" value="main_SPASM_domain-containing"/>
    <property type="match status" value="1"/>
</dbReference>
<dbReference type="InterPro" id="IPR023867">
    <property type="entry name" value="Sulphatase_maturase_rSAM"/>
</dbReference>
<dbReference type="EMBL" id="MHRW01000005">
    <property type="protein sequence ID" value="OHA31275.1"/>
    <property type="molecule type" value="Genomic_DNA"/>
</dbReference>
<dbReference type="SFLD" id="SFLDS00029">
    <property type="entry name" value="Radical_SAM"/>
    <property type="match status" value="1"/>
</dbReference>
<dbReference type="PANTHER" id="PTHR43273:SF8">
    <property type="entry name" value="RADICAL SAM DOMAIN PROTEIN"/>
    <property type="match status" value="1"/>
</dbReference>
<dbReference type="Pfam" id="PF04055">
    <property type="entry name" value="Radical_SAM"/>
    <property type="match status" value="1"/>
</dbReference>
<evidence type="ECO:0000256" key="4">
    <source>
        <dbReference type="ARBA" id="ARBA00023014"/>
    </source>
</evidence>
<evidence type="ECO:0000259" key="5">
    <source>
        <dbReference type="PROSITE" id="PS51918"/>
    </source>
</evidence>
<keyword evidence="4" id="KW-0411">Iron-sulfur</keyword>
<protein>
    <recommendedName>
        <fullName evidence="5">Radical SAM core domain-containing protein</fullName>
    </recommendedName>
</protein>
<dbReference type="InterPro" id="IPR007197">
    <property type="entry name" value="rSAM"/>
</dbReference>
<keyword evidence="1" id="KW-0949">S-adenosyl-L-methionine</keyword>
<evidence type="ECO:0000313" key="7">
    <source>
        <dbReference type="Proteomes" id="UP000176365"/>
    </source>
</evidence>
<evidence type="ECO:0000256" key="2">
    <source>
        <dbReference type="ARBA" id="ARBA00022723"/>
    </source>
</evidence>
<dbReference type="GO" id="GO:0046872">
    <property type="term" value="F:metal ion binding"/>
    <property type="evidence" value="ECO:0007669"/>
    <property type="project" value="UniProtKB-KW"/>
</dbReference>
<name>A0A1G2N550_9BACT</name>
<dbReference type="GO" id="GO:0016491">
    <property type="term" value="F:oxidoreductase activity"/>
    <property type="evidence" value="ECO:0007669"/>
    <property type="project" value="InterPro"/>
</dbReference>
<dbReference type="InterPro" id="IPR013785">
    <property type="entry name" value="Aldolase_TIM"/>
</dbReference>
<dbReference type="AlphaFoldDB" id="A0A1G2N550"/>